<dbReference type="InterPro" id="IPR025733">
    <property type="entry name" value="PAPs_C"/>
</dbReference>
<dbReference type="FunFam" id="2.60.40.380:FF:000001">
    <property type="entry name" value="Fe(3+)-Zn(2+) purple acid phosphatase"/>
    <property type="match status" value="1"/>
</dbReference>
<evidence type="ECO:0000256" key="2">
    <source>
        <dbReference type="ARBA" id="ARBA00022723"/>
    </source>
</evidence>
<gene>
    <name evidence="12" type="ORF">NE237_003448</name>
</gene>
<keyword evidence="3" id="KW-0732">Signal</keyword>
<evidence type="ECO:0000259" key="9">
    <source>
        <dbReference type="Pfam" id="PF00149"/>
    </source>
</evidence>
<dbReference type="EMBL" id="JAMYWD010000005">
    <property type="protein sequence ID" value="KAJ4970349.1"/>
    <property type="molecule type" value="Genomic_DNA"/>
</dbReference>
<organism evidence="12 13">
    <name type="scientific">Protea cynaroides</name>
    <dbReference type="NCBI Taxonomy" id="273540"/>
    <lineage>
        <taxon>Eukaryota</taxon>
        <taxon>Viridiplantae</taxon>
        <taxon>Streptophyta</taxon>
        <taxon>Embryophyta</taxon>
        <taxon>Tracheophyta</taxon>
        <taxon>Spermatophyta</taxon>
        <taxon>Magnoliopsida</taxon>
        <taxon>Proteales</taxon>
        <taxon>Proteaceae</taxon>
        <taxon>Protea</taxon>
    </lineage>
</organism>
<dbReference type="PANTHER" id="PTHR22953:SF35">
    <property type="entry name" value="FE(3+)-ZN(2+) PURPLE ACID PHOSPHATASE 12"/>
    <property type="match status" value="1"/>
</dbReference>
<dbReference type="InterPro" id="IPR039331">
    <property type="entry name" value="PAPs-like"/>
</dbReference>
<keyword evidence="4 8" id="KW-0378">Hydrolase</keyword>
<evidence type="ECO:0000256" key="4">
    <source>
        <dbReference type="ARBA" id="ARBA00022801"/>
    </source>
</evidence>
<keyword evidence="2" id="KW-0479">Metal-binding</keyword>
<keyword evidence="13" id="KW-1185">Reference proteome</keyword>
<dbReference type="SUPFAM" id="SSF49363">
    <property type="entry name" value="Purple acid phosphatase, N-terminal domain"/>
    <property type="match status" value="1"/>
</dbReference>
<feature type="domain" description="Calcineurin-like phosphoesterase" evidence="9">
    <location>
        <begin position="181"/>
        <end position="379"/>
    </location>
</feature>
<evidence type="ECO:0000259" key="11">
    <source>
        <dbReference type="Pfam" id="PF16656"/>
    </source>
</evidence>
<sequence length="486" mass="55295">MVLALVLQVGTVGSKIDKMGQWGLSFSATSAVVLVGLMLNSALLCKGGFTSSYVREPYPLVDIPVDSDVFQVPPGYNAPQQVHLTQGDYVGQAVIVSWVTQDEPGSSIVFYWTDNSTEKYSAEGNYLTYSYYNYSSGFIHHCTIDNLEYNTKYYYEVGVGNTTRQFWFVTPPPVGPDVPYTFGLIGDLGQTSHSNSTLTHYQMNPLNGQTMLYVGDLSYADNYPFHDNVRWDTWGRFIERSTAYQPWIWTAGNHEIDVAPEIGEDEPFKPYTSRYYVPYKSSNSYKPFWFSIKRASAYIIVLSSYSAFGKYSSQYTWLQQELPKVNRSETPWLVVLMHCPLYNSYSGGYMEGEPMRVAFEAWFVQYKVDVVFAGHIHSYERSERISNIAYDITNGLCTPVSNPNAPVYITIGDGGNIEGLTTEMKEPQPHYSAFREASYGHGIFAIKNRTNAYFSWHRNHDGYAVEADSLWLHNRYWYPVNEVSSM</sequence>
<dbReference type="Gene3D" id="2.60.40.380">
    <property type="entry name" value="Purple acid phosphatase-like, N-terminal"/>
    <property type="match status" value="1"/>
</dbReference>
<reference evidence="12" key="1">
    <citation type="journal article" date="2023" name="Plant J.">
        <title>The genome of the king protea, Protea cynaroides.</title>
        <authorList>
            <person name="Chang J."/>
            <person name="Duong T.A."/>
            <person name="Schoeman C."/>
            <person name="Ma X."/>
            <person name="Roodt D."/>
            <person name="Barker N."/>
            <person name="Li Z."/>
            <person name="Van de Peer Y."/>
            <person name="Mizrachi E."/>
        </authorList>
    </citation>
    <scope>NUCLEOTIDE SEQUENCE</scope>
    <source>
        <tissue evidence="12">Young leaves</tissue>
    </source>
</reference>
<evidence type="ECO:0000259" key="10">
    <source>
        <dbReference type="Pfam" id="PF14008"/>
    </source>
</evidence>
<comment type="caution">
    <text evidence="12">The sequence shown here is derived from an EMBL/GenBank/DDBJ whole genome shotgun (WGS) entry which is preliminary data.</text>
</comment>
<dbReference type="InterPro" id="IPR029052">
    <property type="entry name" value="Metallo-depent_PP-like"/>
</dbReference>
<comment type="similarity">
    <text evidence="1 8">Belongs to the metallophosphoesterase superfamily. Purple acid phosphatase family.</text>
</comment>
<evidence type="ECO:0000313" key="13">
    <source>
        <dbReference type="Proteomes" id="UP001141806"/>
    </source>
</evidence>
<dbReference type="InterPro" id="IPR015914">
    <property type="entry name" value="PAPs_N"/>
</dbReference>
<evidence type="ECO:0000313" key="12">
    <source>
        <dbReference type="EMBL" id="KAJ4970349.1"/>
    </source>
</evidence>
<dbReference type="AlphaFoldDB" id="A0A9Q0QSR2"/>
<evidence type="ECO:0000256" key="1">
    <source>
        <dbReference type="ARBA" id="ARBA00008723"/>
    </source>
</evidence>
<name>A0A9Q0QSR2_9MAGN</name>
<dbReference type="GO" id="GO:0003993">
    <property type="term" value="F:acid phosphatase activity"/>
    <property type="evidence" value="ECO:0007669"/>
    <property type="project" value="UniProtKB-EC"/>
</dbReference>
<feature type="domain" description="Purple acid phosphatase N-terminal" evidence="11">
    <location>
        <begin position="79"/>
        <end position="170"/>
    </location>
</feature>
<evidence type="ECO:0000256" key="6">
    <source>
        <dbReference type="ARBA" id="ARBA00023004"/>
    </source>
</evidence>
<keyword evidence="6" id="KW-0408">Iron</keyword>
<dbReference type="InterPro" id="IPR008963">
    <property type="entry name" value="Purple_acid_Pase-like_N"/>
</dbReference>
<comment type="catalytic activity">
    <reaction evidence="8">
        <text>a phosphate monoester + H2O = an alcohol + phosphate</text>
        <dbReference type="Rhea" id="RHEA:15017"/>
        <dbReference type="ChEBI" id="CHEBI:15377"/>
        <dbReference type="ChEBI" id="CHEBI:30879"/>
        <dbReference type="ChEBI" id="CHEBI:43474"/>
        <dbReference type="ChEBI" id="CHEBI:67140"/>
        <dbReference type="EC" id="3.1.3.2"/>
    </reaction>
</comment>
<evidence type="ECO:0000256" key="5">
    <source>
        <dbReference type="ARBA" id="ARBA00022833"/>
    </source>
</evidence>
<dbReference type="Pfam" id="PF00149">
    <property type="entry name" value="Metallophos"/>
    <property type="match status" value="1"/>
</dbReference>
<evidence type="ECO:0000256" key="8">
    <source>
        <dbReference type="RuleBase" id="RU361203"/>
    </source>
</evidence>
<dbReference type="CDD" id="cd00839">
    <property type="entry name" value="MPP_PAPs"/>
    <property type="match status" value="1"/>
</dbReference>
<dbReference type="PANTHER" id="PTHR22953">
    <property type="entry name" value="ACID PHOSPHATASE RELATED"/>
    <property type="match status" value="1"/>
</dbReference>
<dbReference type="InterPro" id="IPR004843">
    <property type="entry name" value="Calcineurin-like_PHP"/>
</dbReference>
<dbReference type="GO" id="GO:0046872">
    <property type="term" value="F:metal ion binding"/>
    <property type="evidence" value="ECO:0007669"/>
    <property type="project" value="UniProtKB-KW"/>
</dbReference>
<proteinExistence type="inferred from homology"/>
<evidence type="ECO:0000256" key="3">
    <source>
        <dbReference type="ARBA" id="ARBA00022729"/>
    </source>
</evidence>
<dbReference type="Gene3D" id="3.60.21.10">
    <property type="match status" value="1"/>
</dbReference>
<dbReference type="EC" id="3.1.3.2" evidence="8"/>
<dbReference type="Pfam" id="PF16656">
    <property type="entry name" value="Pur_ac_phosph_N"/>
    <property type="match status" value="1"/>
</dbReference>
<keyword evidence="5" id="KW-0862">Zinc</keyword>
<feature type="domain" description="Purple acid phosphatase C-terminal" evidence="10">
    <location>
        <begin position="405"/>
        <end position="464"/>
    </location>
</feature>
<accession>A0A9Q0QSR2</accession>
<dbReference type="SUPFAM" id="SSF56300">
    <property type="entry name" value="Metallo-dependent phosphatases"/>
    <property type="match status" value="1"/>
</dbReference>
<evidence type="ECO:0000256" key="7">
    <source>
        <dbReference type="ARBA" id="ARBA00023180"/>
    </source>
</evidence>
<dbReference type="Pfam" id="PF14008">
    <property type="entry name" value="Metallophos_C"/>
    <property type="match status" value="1"/>
</dbReference>
<dbReference type="InterPro" id="IPR041792">
    <property type="entry name" value="MPP_PAP"/>
</dbReference>
<protein>
    <recommendedName>
        <fullName evidence="8">Purple acid phosphatase</fullName>
        <ecNumber evidence="8">3.1.3.2</ecNumber>
    </recommendedName>
</protein>
<dbReference type="FunFam" id="3.60.21.10:FF:000034">
    <property type="entry name" value="Fe(3+)-Zn(2+) purple acid phosphatase"/>
    <property type="match status" value="1"/>
</dbReference>
<dbReference type="Proteomes" id="UP001141806">
    <property type="component" value="Unassembled WGS sequence"/>
</dbReference>
<dbReference type="OrthoDB" id="1858975at2759"/>
<keyword evidence="7" id="KW-0325">Glycoprotein</keyword>